<sequence>MSRLNDDHNRPSRPRANTSTFAPFIWRRGRQEVTVQTSAEPPILSPEALLEALSPPAVPSLNHAKALAHALSGNAPKPRLAVIFPVVTVLCSSEAPSALQAAGFDILSAYWNNGDFLEVTTADRLSCLSLVLNVKTTWNDDIWEPRFRALTAVTRAGTETVGLERSLLRILQAWIEAAFDGVLAYSPNEQHIERQRSIETIASFHLALVAKQDFVARLSTDDVAGVLQLYGGLVDRALASPMVALAFELHSPLISPAQFPQRLPFKHSRSPSTSSNPPSTKHPVDLAVELFMNYLHIRLNAIAPDHLSTIVPYLFRALSWYVSPLPRVSLSATGPQQHPVEKRIAEVLDSLVTGSHAASCAIILKRNLFPDSTDTLKSMRTALGALRTLRTSIRRTLTTRLARAYINRTSSAAYTASGAPVGIDLQHDLMERAWSRDDVAVWGLPRFRNSLCRATRAWIATADDQLHNSLEAILKEIANVVMDMTQALEEAEGEDPDEDDLEGVSSLLTELVAYILSRRSFNGVPISLDLAHGQASSPFLTTIAALLSPHLLATPLYDILATITITIAPHITDADVAQLLTTMMERQSLSPTSPKWLDHWRAIFITPELYSLRRPLSRYACLENLQSVWDFVKDIPMYRRPMANLLYAVWKRYIKSKPEYTSDLPWRMLADEAVQMAAAEADTPPVDDGSPDSNSIVELLEGVVLDSQIRGPQSAQESAITTPTPASGVSSPTASPQRPEPIVRESELTMPSVMSLLSSFTSGSSSRSQSQQVRTDSQSVLQEPIVGPPHDLPSVSMAVGAVIALISIFSQCTFTSLALSDPHRTLAIRIFNIIVTACSASPCPRARICALQFLMRLRVDRDHRLFYVSSNYDEKGNIGNLASQILRNQTSRAAEVYHGEEAEVRQARPRHPQERHGGPGRSATHESSRSRSRAPSSRIVSPPTPSRSTAYEILWRLPESLPFAVTAEADTPSEGLSSYDPMVSEQAVVLPLSSYLAKLKDLLMGEKDWEVLSYVLCHLPTQLANKHLFCGPKSRLVIANLLASLCSSIAEGRFGATVSRWPEGVLPRDAQGLLYHTITVLISYKQCFKEPQLQHRLVEVFLAGLNGPPATIKTCLHGLSLSAFEMQPSMTKHLPRILEKLSQIMSNPAMAVHIIDFLSIVGSLPILHANFTDADYKMVFGVALQYLQHHNRSDGAVGISWALSQHVRIMSYYIVYLWFLAVKLPDRPRHIKYITRQLLLANDGKDEIDEPAEVCFDWLARYTYASADPRPATSMLSEIITDDKAGGQDVELAQKTWIYGNSVVTIRTLARRGWIEVLSRRASGLTKFLCRAENVPLVTPGDVNPDMMSLSLGSVLERAAESDVSSGLTSVNKVSIFSNDSALEENQVPRPDPITGYVWSGTAPSQRRKEVAIDPSYFALQLSSYPDSKSVAVERFVVDPAKLPSFFRTLDRMPVIDTHKVGIMYVAPGQTTEQEILRNTHGSPAYTRFLEGLGRLINLRGQLDVYAGGLDPDEDGEYAYAWWDDIGQILYHTATLMPSDNDEISTNKKRHIGNDYVRIVWNDSGAPYRFDTLATDFQFVNIVIEPHSRGAVAAFSNNVHENEYFKLTVQRAPGMPEFTPVGDFKLISAEQLPLLVRQLSLLSDWFISVFQHTQQDTVKTEMTTNWRSRLQAIKRFRAQVVPPRSGEETDGIVGQEAYRDFTTSY</sequence>
<accession>A0A8K0UG61</accession>
<dbReference type="EMBL" id="JAEVFJ010000045">
    <property type="protein sequence ID" value="KAH8084923.1"/>
    <property type="molecule type" value="Genomic_DNA"/>
</dbReference>
<proteinExistence type="predicted"/>
<name>A0A8K0UG61_9AGAR</name>
<feature type="compositionally biased region" description="Basic and acidic residues" evidence="2">
    <location>
        <begin position="900"/>
        <end position="929"/>
    </location>
</feature>
<dbReference type="InterPro" id="IPR035974">
    <property type="entry name" value="Rap/Ran-GAP_sf"/>
</dbReference>
<dbReference type="GO" id="GO:0033596">
    <property type="term" value="C:TSC1-TSC2 complex"/>
    <property type="evidence" value="ECO:0007669"/>
    <property type="project" value="TreeGrafter"/>
</dbReference>
<dbReference type="PANTHER" id="PTHR10063:SF0">
    <property type="entry name" value="TUBERIN"/>
    <property type="match status" value="1"/>
</dbReference>
<reference evidence="4" key="1">
    <citation type="journal article" date="2021" name="New Phytol.">
        <title>Evolutionary innovations through gain and loss of genes in the ectomycorrhizal Boletales.</title>
        <authorList>
            <person name="Wu G."/>
            <person name="Miyauchi S."/>
            <person name="Morin E."/>
            <person name="Kuo A."/>
            <person name="Drula E."/>
            <person name="Varga T."/>
            <person name="Kohler A."/>
            <person name="Feng B."/>
            <person name="Cao Y."/>
            <person name="Lipzen A."/>
            <person name="Daum C."/>
            <person name="Hundley H."/>
            <person name="Pangilinan J."/>
            <person name="Johnson J."/>
            <person name="Barry K."/>
            <person name="LaButti K."/>
            <person name="Ng V."/>
            <person name="Ahrendt S."/>
            <person name="Min B."/>
            <person name="Choi I.G."/>
            <person name="Park H."/>
            <person name="Plett J.M."/>
            <person name="Magnuson J."/>
            <person name="Spatafora J.W."/>
            <person name="Nagy L.G."/>
            <person name="Henrissat B."/>
            <person name="Grigoriev I.V."/>
            <person name="Yang Z.L."/>
            <person name="Xu J."/>
            <person name="Martin F.M."/>
        </authorList>
    </citation>
    <scope>NUCLEOTIDE SEQUENCE</scope>
    <source>
        <strain evidence="4">KKN 215</strain>
    </source>
</reference>
<dbReference type="GO" id="GO:0032007">
    <property type="term" value="P:negative regulation of TOR signaling"/>
    <property type="evidence" value="ECO:0007669"/>
    <property type="project" value="TreeGrafter"/>
</dbReference>
<evidence type="ECO:0000313" key="4">
    <source>
        <dbReference type="EMBL" id="KAH8084923.1"/>
    </source>
</evidence>
<feature type="region of interest" description="Disordered" evidence="2">
    <location>
        <begin position="900"/>
        <end position="946"/>
    </location>
</feature>
<keyword evidence="1" id="KW-0343">GTPase activation</keyword>
<feature type="region of interest" description="Disordered" evidence="2">
    <location>
        <begin position="758"/>
        <end position="779"/>
    </location>
</feature>
<feature type="domain" description="Rap-GAP" evidence="3">
    <location>
        <begin position="1447"/>
        <end position="1684"/>
    </location>
</feature>
<dbReference type="InterPro" id="IPR027107">
    <property type="entry name" value="Tuberin/Ral-act_asu"/>
</dbReference>
<dbReference type="GO" id="GO:0005634">
    <property type="term" value="C:nucleus"/>
    <property type="evidence" value="ECO:0007669"/>
    <property type="project" value="InterPro"/>
</dbReference>
<dbReference type="PROSITE" id="PS50085">
    <property type="entry name" value="RAPGAP"/>
    <property type="match status" value="1"/>
</dbReference>
<feature type="region of interest" description="Disordered" evidence="2">
    <location>
        <begin position="711"/>
        <end position="741"/>
    </location>
</feature>
<evidence type="ECO:0000256" key="2">
    <source>
        <dbReference type="SAM" id="MobiDB-lite"/>
    </source>
</evidence>
<dbReference type="InterPro" id="IPR016024">
    <property type="entry name" value="ARM-type_fold"/>
</dbReference>
<dbReference type="SUPFAM" id="SSF48371">
    <property type="entry name" value="ARM repeat"/>
    <property type="match status" value="1"/>
</dbReference>
<evidence type="ECO:0000256" key="1">
    <source>
        <dbReference type="ARBA" id="ARBA00022468"/>
    </source>
</evidence>
<comment type="caution">
    <text evidence="4">The sequence shown here is derived from an EMBL/GenBank/DDBJ whole genome shotgun (WGS) entry which is preliminary data.</text>
</comment>
<protein>
    <recommendedName>
        <fullName evidence="3">Rap-GAP domain-containing protein</fullName>
    </recommendedName>
</protein>
<evidence type="ECO:0000313" key="5">
    <source>
        <dbReference type="Proteomes" id="UP000813824"/>
    </source>
</evidence>
<dbReference type="OrthoDB" id="19311at2759"/>
<dbReference type="Proteomes" id="UP000813824">
    <property type="component" value="Unassembled WGS sequence"/>
</dbReference>
<evidence type="ECO:0000259" key="3">
    <source>
        <dbReference type="PROSITE" id="PS50085"/>
    </source>
</evidence>
<dbReference type="GO" id="GO:0005096">
    <property type="term" value="F:GTPase activator activity"/>
    <property type="evidence" value="ECO:0007669"/>
    <property type="project" value="UniProtKB-KW"/>
</dbReference>
<dbReference type="InterPro" id="IPR000331">
    <property type="entry name" value="Rap/Ran_GAP_dom"/>
</dbReference>
<dbReference type="Pfam" id="PF02145">
    <property type="entry name" value="Rap_GAP"/>
    <property type="match status" value="1"/>
</dbReference>
<dbReference type="SUPFAM" id="SSF111347">
    <property type="entry name" value="Rap/Ran-GAP"/>
    <property type="match status" value="1"/>
</dbReference>
<dbReference type="Gene3D" id="3.40.50.11210">
    <property type="entry name" value="Rap/Ran-GAP"/>
    <property type="match status" value="1"/>
</dbReference>
<organism evidence="4 5">
    <name type="scientific">Cristinia sonorae</name>
    <dbReference type="NCBI Taxonomy" id="1940300"/>
    <lineage>
        <taxon>Eukaryota</taxon>
        <taxon>Fungi</taxon>
        <taxon>Dikarya</taxon>
        <taxon>Basidiomycota</taxon>
        <taxon>Agaricomycotina</taxon>
        <taxon>Agaricomycetes</taxon>
        <taxon>Agaricomycetidae</taxon>
        <taxon>Agaricales</taxon>
        <taxon>Pleurotineae</taxon>
        <taxon>Stephanosporaceae</taxon>
        <taxon>Cristinia</taxon>
    </lineage>
</organism>
<dbReference type="Pfam" id="PF03542">
    <property type="entry name" value="Tuberin"/>
    <property type="match status" value="1"/>
</dbReference>
<dbReference type="FunFam" id="3.40.50.11210:FF:000007">
    <property type="entry name" value="Tuberous sclerosis 2"/>
    <property type="match status" value="1"/>
</dbReference>
<keyword evidence="5" id="KW-1185">Reference proteome</keyword>
<dbReference type="GO" id="GO:0051056">
    <property type="term" value="P:regulation of small GTPase mediated signal transduction"/>
    <property type="evidence" value="ECO:0007669"/>
    <property type="project" value="InterPro"/>
</dbReference>
<gene>
    <name evidence="4" type="ORF">BXZ70DRAFT_995210</name>
</gene>
<dbReference type="PANTHER" id="PTHR10063">
    <property type="entry name" value="TUBERIN"/>
    <property type="match status" value="1"/>
</dbReference>
<feature type="compositionally biased region" description="Polar residues" evidence="2">
    <location>
        <begin position="711"/>
        <end position="736"/>
    </location>
</feature>
<dbReference type="InterPro" id="IPR018515">
    <property type="entry name" value="Tuberin-type_domain"/>
</dbReference>